<dbReference type="GeneID" id="22916778"/>
<dbReference type="AlphaFoldDB" id="A0A023AWB4"/>
<protein>
    <submittedName>
        <fullName evidence="3">Integrase core domain protein</fullName>
    </submittedName>
</protein>
<dbReference type="InterPro" id="IPR012337">
    <property type="entry name" value="RNaseH-like_sf"/>
</dbReference>
<dbReference type="EMBL" id="AFNH02001873">
    <property type="protein sequence ID" value="EZG42728.1"/>
    <property type="molecule type" value="Genomic_DNA"/>
</dbReference>
<dbReference type="PANTHER" id="PTHR37984">
    <property type="entry name" value="PROTEIN CBG26694"/>
    <property type="match status" value="1"/>
</dbReference>
<dbReference type="PROSITE" id="PS50994">
    <property type="entry name" value="INTEGRASE"/>
    <property type="match status" value="1"/>
</dbReference>
<sequence length="484" mass="55485">MIQAIQGSPPQEVRDKFGLTLKQGLLFKQGRVFIPEGHVKAILKYFHESGLGSHCGVLRTYKRCRQLFWWTDQMKSVRDYLSSCLTCQRRRSGKERFQGFSRHFPLGQVFESVHIDFWEPTVGDTKIMTMIDRTSRWAEAAIVKDKTAKTVVSTFIKVWVSRYGVPRQIISDNDKAFQGLMMGELARLLGSDLVAITPHHPEGNSPVESFHRHLRKHHHRVLQNELLDAEEGLALTLYLYRTSYHTSLEDTPGHWLFGVPVTTPEEREIYDLIYDSNAERAEWFNLIRNKDIEIMERKAEKHADSGNKKRNHTQIAIGDLVLSKDFRQVGSRIWSLPQQIVSMSELGYNARVKDIESGKIQTRHLTHLRKINRPSTPGQFSSWLREYQGSGFSLSREDLLENMCPPESRFDSPIMSPRGIPSSDPNDTEDSGTIVLIGDSPFSNIGSPNTAVDPSTNDFVSQNSHNAERIRSTFRYEPVEWIDE</sequence>
<proteinExistence type="predicted"/>
<dbReference type="Pfam" id="PF17921">
    <property type="entry name" value="Integrase_H2C2"/>
    <property type="match status" value="1"/>
</dbReference>
<reference evidence="3" key="1">
    <citation type="submission" date="2013-12" db="EMBL/GenBank/DDBJ databases">
        <authorList>
            <person name="Omoto C.K."/>
            <person name="Sibley D."/>
            <person name="Venepally P."/>
            <person name="Hadjithomas M."/>
            <person name="Karamycheva S."/>
            <person name="Brunk B."/>
            <person name="Roos D."/>
            <person name="Caler E."/>
            <person name="Lorenzi H."/>
        </authorList>
    </citation>
    <scope>NUCLEOTIDE SEQUENCE</scope>
</reference>
<dbReference type="eggNOG" id="KOG0017">
    <property type="taxonomic scope" value="Eukaryota"/>
</dbReference>
<dbReference type="SUPFAM" id="SSF53098">
    <property type="entry name" value="Ribonuclease H-like"/>
    <property type="match status" value="1"/>
</dbReference>
<evidence type="ECO:0000256" key="1">
    <source>
        <dbReference type="SAM" id="MobiDB-lite"/>
    </source>
</evidence>
<gene>
    <name evidence="3" type="ORF">GNI_233970</name>
</gene>
<evidence type="ECO:0000313" key="3">
    <source>
        <dbReference type="EMBL" id="EZG42728.1"/>
    </source>
</evidence>
<dbReference type="RefSeq" id="XP_011133994.1">
    <property type="nucleotide sequence ID" value="XM_011135692.1"/>
</dbReference>
<keyword evidence="4" id="KW-1185">Reference proteome</keyword>
<dbReference type="Proteomes" id="UP000019763">
    <property type="component" value="Unassembled WGS sequence"/>
</dbReference>
<dbReference type="Gene3D" id="3.30.420.10">
    <property type="entry name" value="Ribonuclease H-like superfamily/Ribonuclease H"/>
    <property type="match status" value="1"/>
</dbReference>
<feature type="region of interest" description="Disordered" evidence="1">
    <location>
        <begin position="408"/>
        <end position="429"/>
    </location>
</feature>
<dbReference type="GO" id="GO:0003676">
    <property type="term" value="F:nucleic acid binding"/>
    <property type="evidence" value="ECO:0007669"/>
    <property type="project" value="InterPro"/>
</dbReference>
<dbReference type="GO" id="GO:0015074">
    <property type="term" value="P:DNA integration"/>
    <property type="evidence" value="ECO:0007669"/>
    <property type="project" value="InterPro"/>
</dbReference>
<dbReference type="OrthoDB" id="414640at2759"/>
<organism evidence="3 4">
    <name type="scientific">Gregarina niphandrodes</name>
    <name type="common">Septate eugregarine</name>
    <dbReference type="NCBI Taxonomy" id="110365"/>
    <lineage>
        <taxon>Eukaryota</taxon>
        <taxon>Sar</taxon>
        <taxon>Alveolata</taxon>
        <taxon>Apicomplexa</taxon>
        <taxon>Conoidasida</taxon>
        <taxon>Gregarinasina</taxon>
        <taxon>Eugregarinorida</taxon>
        <taxon>Gregarinidae</taxon>
        <taxon>Gregarina</taxon>
    </lineage>
</organism>
<accession>A0A023AWB4</accession>
<evidence type="ECO:0000313" key="4">
    <source>
        <dbReference type="Proteomes" id="UP000019763"/>
    </source>
</evidence>
<dbReference type="VEuPathDB" id="CryptoDB:GNI_233970"/>
<dbReference type="InterPro" id="IPR036397">
    <property type="entry name" value="RNaseH_sf"/>
</dbReference>
<dbReference type="InterPro" id="IPR001584">
    <property type="entry name" value="Integrase_cat-core"/>
</dbReference>
<dbReference type="PANTHER" id="PTHR37984:SF5">
    <property type="entry name" value="PROTEIN NYNRIN-LIKE"/>
    <property type="match status" value="1"/>
</dbReference>
<feature type="region of interest" description="Disordered" evidence="1">
    <location>
        <begin position="444"/>
        <end position="464"/>
    </location>
</feature>
<comment type="caution">
    <text evidence="3">The sequence shown here is derived from an EMBL/GenBank/DDBJ whole genome shotgun (WGS) entry which is preliminary data.</text>
</comment>
<evidence type="ECO:0000259" key="2">
    <source>
        <dbReference type="PROSITE" id="PS50994"/>
    </source>
</evidence>
<feature type="domain" description="Integrase catalytic" evidence="2">
    <location>
        <begin position="101"/>
        <end position="260"/>
    </location>
</feature>
<dbReference type="Gene3D" id="1.10.340.70">
    <property type="match status" value="1"/>
</dbReference>
<name>A0A023AWB4_GRENI</name>
<dbReference type="InterPro" id="IPR041588">
    <property type="entry name" value="Integrase_H2C2"/>
</dbReference>
<dbReference type="InterPro" id="IPR050951">
    <property type="entry name" value="Retrovirus_Pol_polyprotein"/>
</dbReference>